<proteinExistence type="predicted"/>
<gene>
    <name evidence="2" type="ORF">PGLA1383_LOCUS28732</name>
    <name evidence="3" type="ORF">PGLA2088_LOCUS47504</name>
</gene>
<evidence type="ECO:0000313" key="2">
    <source>
        <dbReference type="EMBL" id="CAE8610922.1"/>
    </source>
</evidence>
<dbReference type="AlphaFoldDB" id="A0A813FGB4"/>
<organism evidence="2 4">
    <name type="scientific">Polarella glacialis</name>
    <name type="common">Dinoflagellate</name>
    <dbReference type="NCBI Taxonomy" id="89957"/>
    <lineage>
        <taxon>Eukaryota</taxon>
        <taxon>Sar</taxon>
        <taxon>Alveolata</taxon>
        <taxon>Dinophyceae</taxon>
        <taxon>Suessiales</taxon>
        <taxon>Suessiaceae</taxon>
        <taxon>Polarella</taxon>
    </lineage>
</organism>
<sequence>MTSAAAAESSDRAVARNGRAVRLEAYDPDRGYHALWPDRDTPVWEAADVVMRLWKVEKAVLEEDILRVRNQSAWQPSAEAVPSGAGVTKFRDSAVDPPASECSNLLDEVLWRMDWLVAHTEPHSEEQDSKRKVSNSLPEGWVLMKSNSTGRPYYCHTLSNHVQWHPPDHS</sequence>
<dbReference type="InterPro" id="IPR001202">
    <property type="entry name" value="WW_dom"/>
</dbReference>
<dbReference type="SUPFAM" id="SSF51045">
    <property type="entry name" value="WW domain"/>
    <property type="match status" value="1"/>
</dbReference>
<comment type="caution">
    <text evidence="2">The sequence shown here is derived from an EMBL/GenBank/DDBJ whole genome shotgun (WGS) entry which is preliminary data.</text>
</comment>
<dbReference type="Proteomes" id="UP000626109">
    <property type="component" value="Unassembled WGS sequence"/>
</dbReference>
<evidence type="ECO:0000313" key="3">
    <source>
        <dbReference type="EMBL" id="CAE8734823.1"/>
    </source>
</evidence>
<evidence type="ECO:0000313" key="4">
    <source>
        <dbReference type="Proteomes" id="UP000654075"/>
    </source>
</evidence>
<name>A0A813FGB4_POLGL</name>
<dbReference type="Proteomes" id="UP000654075">
    <property type="component" value="Unassembled WGS sequence"/>
</dbReference>
<dbReference type="EMBL" id="CAJNNW010036482">
    <property type="protein sequence ID" value="CAE8734823.1"/>
    <property type="molecule type" value="Genomic_DNA"/>
</dbReference>
<reference evidence="2" key="1">
    <citation type="submission" date="2021-02" db="EMBL/GenBank/DDBJ databases">
        <authorList>
            <person name="Dougan E. K."/>
            <person name="Rhodes N."/>
            <person name="Thang M."/>
            <person name="Chan C."/>
        </authorList>
    </citation>
    <scope>NUCLEOTIDE SEQUENCE</scope>
</reference>
<dbReference type="InterPro" id="IPR036020">
    <property type="entry name" value="WW_dom_sf"/>
</dbReference>
<evidence type="ECO:0000259" key="1">
    <source>
        <dbReference type="PROSITE" id="PS50020"/>
    </source>
</evidence>
<dbReference type="Pfam" id="PF00397">
    <property type="entry name" value="WW"/>
    <property type="match status" value="1"/>
</dbReference>
<accession>A0A813FGB4</accession>
<dbReference type="PROSITE" id="PS50020">
    <property type="entry name" value="WW_DOMAIN_2"/>
    <property type="match status" value="1"/>
</dbReference>
<keyword evidence="4" id="KW-1185">Reference proteome</keyword>
<dbReference type="Gene3D" id="2.20.70.10">
    <property type="match status" value="1"/>
</dbReference>
<feature type="domain" description="WW" evidence="1">
    <location>
        <begin position="135"/>
        <end position="169"/>
    </location>
</feature>
<dbReference type="EMBL" id="CAJNNV010024866">
    <property type="protein sequence ID" value="CAE8610922.1"/>
    <property type="molecule type" value="Genomic_DNA"/>
</dbReference>
<dbReference type="SMART" id="SM00456">
    <property type="entry name" value="WW"/>
    <property type="match status" value="1"/>
</dbReference>
<protein>
    <recommendedName>
        <fullName evidence="1">WW domain-containing protein</fullName>
    </recommendedName>
</protein>